<dbReference type="Pfam" id="PF00153">
    <property type="entry name" value="Mito_carr"/>
    <property type="match status" value="3"/>
</dbReference>
<dbReference type="InterPro" id="IPR036291">
    <property type="entry name" value="NAD(P)-bd_dom_sf"/>
</dbReference>
<comment type="similarity">
    <text evidence="3 12">Belongs to the zinc-containing alcohol dehydrogenase family.</text>
</comment>
<sequence length="615" mass="66630">MVFARVADFFSASDSTKAQLVDDEHSVAQLDVPSPVTETMGAAVEPEEVALEAKRPPYIHAMLAGGLGGLTGDMLMHSLDTVKTRQQGDPHMPPKYTSMGSTYRTIFRQEGLLRGLYGGVVPAFLGSFSGTVIFFGTYEWTKRTMVDAGIAPPIAYFTGGLLADLFAAPLYVPSEVLKTRLQLQGRYNNPYFDCGYNYRGTWHAARMIVRTEGWHALFHGFKATLARDLPFSALQFAFYEQEQKLAKAWVGSKDIGLPLEILTGATAGGMAGVITCPLDVVKTRIQTQQSPEAMAAFNAKAAKGKPNQAAVKNGLTAPLKEVPVPELKPGQILVKINWTGLCHSDIGFLRDYWPTSGFPQLVQDLALGVCGHEGAGEVIAVAPDVAELWQLGDRAGIKWCASVCRRCEFCTNGADELHCPKQLNSGLTTPGTFQQFVATDARYATRLPDELGVQYAKVMGMRSIAIDVGPEKEELCKKLGAEVYIDAAKCEDLVAEVTKVTTYGAHGVIVFAPTKQCYDTAPYLLRPGGTMVAVGFPKDPTIMAGAPPTIVAMRKLNIVGSVTGTLKEVEEMLDFTARDLVHPILVKGKLSELDKYIDLVAEGKIQGRAVLKVEE</sequence>
<gene>
    <name evidence="16" type="ORF">GTA08_BOTSDO06359</name>
</gene>
<evidence type="ECO:0000313" key="17">
    <source>
        <dbReference type="Proteomes" id="UP000572817"/>
    </source>
</evidence>
<evidence type="ECO:0000256" key="5">
    <source>
        <dbReference type="ARBA" id="ARBA00022723"/>
    </source>
</evidence>
<feature type="repeat" description="Solcar" evidence="11">
    <location>
        <begin position="151"/>
        <end position="245"/>
    </location>
</feature>
<dbReference type="AlphaFoldDB" id="A0A8H4ITC2"/>
<keyword evidence="9" id="KW-0560">Oxidoreductase</keyword>
<accession>A0A8H4ITC2</accession>
<evidence type="ECO:0000256" key="10">
    <source>
        <dbReference type="ARBA" id="ARBA00023136"/>
    </source>
</evidence>
<dbReference type="SUPFAM" id="SSF50129">
    <property type="entry name" value="GroES-like"/>
    <property type="match status" value="1"/>
</dbReference>
<dbReference type="OrthoDB" id="1879366at2759"/>
<evidence type="ECO:0000256" key="9">
    <source>
        <dbReference type="ARBA" id="ARBA00023002"/>
    </source>
</evidence>
<evidence type="ECO:0000256" key="12">
    <source>
        <dbReference type="RuleBase" id="RU361277"/>
    </source>
</evidence>
<keyword evidence="4 11" id="KW-0812">Transmembrane</keyword>
<evidence type="ECO:0000259" key="15">
    <source>
        <dbReference type="Pfam" id="PF08240"/>
    </source>
</evidence>
<evidence type="ECO:0000256" key="1">
    <source>
        <dbReference type="ARBA" id="ARBA00001947"/>
    </source>
</evidence>
<evidence type="ECO:0000256" key="2">
    <source>
        <dbReference type="ARBA" id="ARBA00004141"/>
    </source>
</evidence>
<dbReference type="SUPFAM" id="SSF51735">
    <property type="entry name" value="NAD(P)-binding Rossmann-fold domains"/>
    <property type="match status" value="1"/>
</dbReference>
<evidence type="ECO:0000256" key="11">
    <source>
        <dbReference type="PROSITE-ProRule" id="PRU00282"/>
    </source>
</evidence>
<comment type="subcellular location">
    <subcellularLocation>
        <location evidence="2">Membrane</location>
        <topology evidence="2">Multi-pass membrane protein</topology>
    </subcellularLocation>
</comment>
<comment type="cofactor">
    <cofactor evidence="1 12">
        <name>Zn(2+)</name>
        <dbReference type="ChEBI" id="CHEBI:29105"/>
    </cofactor>
</comment>
<evidence type="ECO:0000256" key="6">
    <source>
        <dbReference type="ARBA" id="ARBA00022792"/>
    </source>
</evidence>
<dbReference type="FunFam" id="1.50.40.10:FF:000095">
    <property type="entry name" value="Mitochondrial carrier protein"/>
    <property type="match status" value="1"/>
</dbReference>
<feature type="transmembrane region" description="Helical" evidence="13">
    <location>
        <begin position="150"/>
        <end position="172"/>
    </location>
</feature>
<protein>
    <submittedName>
        <fullName evidence="16">Mitochondrial substrate/solute carrier</fullName>
    </submittedName>
</protein>
<keyword evidence="8 13" id="KW-1133">Transmembrane helix</keyword>
<dbReference type="Gene3D" id="1.50.40.10">
    <property type="entry name" value="Mitochondrial carrier domain"/>
    <property type="match status" value="2"/>
</dbReference>
<evidence type="ECO:0000256" key="8">
    <source>
        <dbReference type="ARBA" id="ARBA00022989"/>
    </source>
</evidence>
<dbReference type="InterPro" id="IPR011032">
    <property type="entry name" value="GroES-like_sf"/>
</dbReference>
<evidence type="ECO:0000256" key="3">
    <source>
        <dbReference type="ARBA" id="ARBA00008072"/>
    </source>
</evidence>
<dbReference type="InterPro" id="IPR002328">
    <property type="entry name" value="ADH_Zn_CS"/>
</dbReference>
<keyword evidence="5 12" id="KW-0479">Metal-binding</keyword>
<evidence type="ECO:0000256" key="7">
    <source>
        <dbReference type="ARBA" id="ARBA00022833"/>
    </source>
</evidence>
<feature type="transmembrane region" description="Helical" evidence="13">
    <location>
        <begin position="116"/>
        <end position="138"/>
    </location>
</feature>
<dbReference type="PROSITE" id="PS50920">
    <property type="entry name" value="SOLCAR"/>
    <property type="match status" value="2"/>
</dbReference>
<keyword evidence="7 12" id="KW-0862">Zinc</keyword>
<keyword evidence="6" id="KW-0496">Mitochondrion</keyword>
<dbReference type="PROSITE" id="PS00059">
    <property type="entry name" value="ADH_ZINC"/>
    <property type="match status" value="1"/>
</dbReference>
<comment type="caution">
    <text evidence="16">The sequence shown here is derived from an EMBL/GenBank/DDBJ whole genome shotgun (WGS) entry which is preliminary data.</text>
</comment>
<dbReference type="Gene3D" id="3.40.50.720">
    <property type="entry name" value="NAD(P)-binding Rossmann-like Domain"/>
    <property type="match status" value="1"/>
</dbReference>
<dbReference type="InterPro" id="IPR023395">
    <property type="entry name" value="MCP_dom_sf"/>
</dbReference>
<dbReference type="Gene3D" id="3.90.180.10">
    <property type="entry name" value="Medium-chain alcohol dehydrogenases, catalytic domain"/>
    <property type="match status" value="2"/>
</dbReference>
<keyword evidence="6" id="KW-0999">Mitochondrion inner membrane</keyword>
<dbReference type="GO" id="GO:0016020">
    <property type="term" value="C:membrane"/>
    <property type="evidence" value="ECO:0007669"/>
    <property type="project" value="UniProtKB-SubCell"/>
</dbReference>
<evidence type="ECO:0000313" key="16">
    <source>
        <dbReference type="EMBL" id="KAF4305918.1"/>
    </source>
</evidence>
<keyword evidence="10 11" id="KW-0472">Membrane</keyword>
<evidence type="ECO:0000256" key="4">
    <source>
        <dbReference type="ARBA" id="ARBA00022692"/>
    </source>
</evidence>
<dbReference type="InterPro" id="IPR013149">
    <property type="entry name" value="ADH-like_C"/>
</dbReference>
<dbReference type="GO" id="GO:0005737">
    <property type="term" value="C:cytoplasm"/>
    <property type="evidence" value="ECO:0007669"/>
    <property type="project" value="TreeGrafter"/>
</dbReference>
<organism evidence="16 17">
    <name type="scientific">Botryosphaeria dothidea</name>
    <dbReference type="NCBI Taxonomy" id="55169"/>
    <lineage>
        <taxon>Eukaryota</taxon>
        <taxon>Fungi</taxon>
        <taxon>Dikarya</taxon>
        <taxon>Ascomycota</taxon>
        <taxon>Pezizomycotina</taxon>
        <taxon>Dothideomycetes</taxon>
        <taxon>Dothideomycetes incertae sedis</taxon>
        <taxon>Botryosphaeriales</taxon>
        <taxon>Botryosphaeriaceae</taxon>
        <taxon>Botryosphaeria</taxon>
    </lineage>
</organism>
<dbReference type="GO" id="GO:0008270">
    <property type="term" value="F:zinc ion binding"/>
    <property type="evidence" value="ECO:0007669"/>
    <property type="project" value="InterPro"/>
</dbReference>
<dbReference type="Pfam" id="PF00107">
    <property type="entry name" value="ADH_zinc_N"/>
    <property type="match status" value="1"/>
</dbReference>
<feature type="repeat" description="Solcar" evidence="11">
    <location>
        <begin position="56"/>
        <end position="144"/>
    </location>
</feature>
<feature type="domain" description="Alcohol dehydrogenase-like N-terminal" evidence="15">
    <location>
        <begin position="328"/>
        <end position="449"/>
    </location>
</feature>
<dbReference type="EMBL" id="WWBZ02000040">
    <property type="protein sequence ID" value="KAF4305918.1"/>
    <property type="molecule type" value="Genomic_DNA"/>
</dbReference>
<proteinExistence type="inferred from homology"/>
<feature type="domain" description="Alcohol dehydrogenase-like C-terminal" evidence="14">
    <location>
        <begin position="452"/>
        <end position="577"/>
    </location>
</feature>
<evidence type="ECO:0000256" key="13">
    <source>
        <dbReference type="SAM" id="Phobius"/>
    </source>
</evidence>
<dbReference type="SUPFAM" id="SSF103506">
    <property type="entry name" value="Mitochondrial carrier"/>
    <property type="match status" value="1"/>
</dbReference>
<dbReference type="InterPro" id="IPR013154">
    <property type="entry name" value="ADH-like_N"/>
</dbReference>
<dbReference type="PANTHER" id="PTHR42940">
    <property type="entry name" value="ALCOHOL DEHYDROGENASE 1-RELATED"/>
    <property type="match status" value="1"/>
</dbReference>
<dbReference type="InterPro" id="IPR018108">
    <property type="entry name" value="MCP_transmembrane"/>
</dbReference>
<name>A0A8H4ITC2_9PEZI</name>
<dbReference type="GO" id="GO:0004022">
    <property type="term" value="F:alcohol dehydrogenase (NAD+) activity"/>
    <property type="evidence" value="ECO:0007669"/>
    <property type="project" value="TreeGrafter"/>
</dbReference>
<dbReference type="CDD" id="cd08297">
    <property type="entry name" value="CAD3"/>
    <property type="match status" value="1"/>
</dbReference>
<reference evidence="16" key="1">
    <citation type="submission" date="2020-04" db="EMBL/GenBank/DDBJ databases">
        <title>Genome Assembly and Annotation of Botryosphaeria dothidea sdau 11-99, a Latent Pathogen of Apple Fruit Ring Rot in China.</title>
        <authorList>
            <person name="Yu C."/>
            <person name="Diao Y."/>
            <person name="Lu Q."/>
            <person name="Zhao J."/>
            <person name="Cui S."/>
            <person name="Peng C."/>
            <person name="He B."/>
            <person name="Liu H."/>
        </authorList>
    </citation>
    <scope>NUCLEOTIDE SEQUENCE [LARGE SCALE GENOMIC DNA]</scope>
    <source>
        <strain evidence="16">Sdau11-99</strain>
    </source>
</reference>
<dbReference type="PANTHER" id="PTHR42940:SF2">
    <property type="entry name" value="DEHYDROGENASE FAMILY OXIDOREDUCTASE, PUTATIVE (JCVI)-RELATED"/>
    <property type="match status" value="1"/>
</dbReference>
<dbReference type="Pfam" id="PF08240">
    <property type="entry name" value="ADH_N"/>
    <property type="match status" value="1"/>
</dbReference>
<evidence type="ECO:0000259" key="14">
    <source>
        <dbReference type="Pfam" id="PF00107"/>
    </source>
</evidence>
<dbReference type="Proteomes" id="UP000572817">
    <property type="component" value="Unassembled WGS sequence"/>
</dbReference>
<keyword evidence="17" id="KW-1185">Reference proteome</keyword>